<feature type="domain" description="Deacetylase sirtuin-type" evidence="5">
    <location>
        <begin position="1"/>
        <end position="248"/>
    </location>
</feature>
<keyword evidence="4" id="KW-0862">Zinc</keyword>
<dbReference type="RefSeq" id="WP_200501322.1">
    <property type="nucleotide sequence ID" value="NZ_JAEDAJ010000002.1"/>
</dbReference>
<protein>
    <recommendedName>
        <fullName evidence="1">protein acetyllysine N-acetyltransferase</fullName>
        <ecNumber evidence="1">2.3.1.286</ecNumber>
    </recommendedName>
</protein>
<evidence type="ECO:0000256" key="4">
    <source>
        <dbReference type="PROSITE-ProRule" id="PRU00236"/>
    </source>
</evidence>
<gene>
    <name evidence="6" type="ORF">I8D64_04485</name>
</gene>
<evidence type="ECO:0000259" key="5">
    <source>
        <dbReference type="PROSITE" id="PS50305"/>
    </source>
</evidence>
<keyword evidence="3" id="KW-0520">NAD</keyword>
<sequence length="256" mass="26880">MTPRFRPDPSQRLVVLTGAGLSARTGVGTFRGPDGLWALSPDLESAMHADALPGSLPALWRVWGGMTKVAADHGPTPGHYAIARMGAPVITQNVDGLHQAAGSRDVSELHGRAYAAVCIDPDCTWEAPLTPGGGDRAEDHGAPSLCPVCGSPTRPDVVLFDEMLPEAALSRAQALAISADVFAVVGTSGTVFPAAALAPLSREHGATTVLIDIDPPRDPFVRAAFDHVIAEDAHQVLPDWERHRDGATNPFLDPFG</sequence>
<dbReference type="InterPro" id="IPR026590">
    <property type="entry name" value="Ssirtuin_cat_dom"/>
</dbReference>
<dbReference type="PROSITE" id="PS50305">
    <property type="entry name" value="SIRTUIN"/>
    <property type="match status" value="1"/>
</dbReference>
<organism evidence="6 7">
    <name type="scientific">Brachybacterium halotolerans</name>
    <dbReference type="NCBI Taxonomy" id="2795215"/>
    <lineage>
        <taxon>Bacteria</taxon>
        <taxon>Bacillati</taxon>
        <taxon>Actinomycetota</taxon>
        <taxon>Actinomycetes</taxon>
        <taxon>Micrococcales</taxon>
        <taxon>Dermabacteraceae</taxon>
        <taxon>Brachybacterium</taxon>
    </lineage>
</organism>
<dbReference type="Proteomes" id="UP000612352">
    <property type="component" value="Unassembled WGS sequence"/>
</dbReference>
<evidence type="ECO:0000256" key="2">
    <source>
        <dbReference type="ARBA" id="ARBA00022679"/>
    </source>
</evidence>
<dbReference type="EMBL" id="JAEDAJ010000002">
    <property type="protein sequence ID" value="MBK0330654.1"/>
    <property type="molecule type" value="Genomic_DNA"/>
</dbReference>
<dbReference type="Gene3D" id="3.40.50.1220">
    <property type="entry name" value="TPP-binding domain"/>
    <property type="match status" value="1"/>
</dbReference>
<dbReference type="Gene3D" id="3.30.1600.10">
    <property type="entry name" value="SIR2/SIRT2 'Small Domain"/>
    <property type="match status" value="1"/>
</dbReference>
<feature type="binding site" evidence="4">
    <location>
        <position position="118"/>
    </location>
    <ligand>
        <name>Zn(2+)</name>
        <dbReference type="ChEBI" id="CHEBI:29105"/>
    </ligand>
</feature>
<dbReference type="InterPro" id="IPR003000">
    <property type="entry name" value="Sirtuin"/>
</dbReference>
<keyword evidence="2" id="KW-0808">Transferase</keyword>
<dbReference type="EC" id="2.3.1.286" evidence="1"/>
<keyword evidence="7" id="KW-1185">Reference proteome</keyword>
<dbReference type="PANTHER" id="PTHR11085">
    <property type="entry name" value="NAD-DEPENDENT PROTEIN DEACYLASE SIRTUIN-5, MITOCHONDRIAL-RELATED"/>
    <property type="match status" value="1"/>
</dbReference>
<dbReference type="InterPro" id="IPR026591">
    <property type="entry name" value="Sirtuin_cat_small_dom_sf"/>
</dbReference>
<dbReference type="InterPro" id="IPR050134">
    <property type="entry name" value="NAD-dep_sirtuin_deacylases"/>
</dbReference>
<evidence type="ECO:0000256" key="1">
    <source>
        <dbReference type="ARBA" id="ARBA00012928"/>
    </source>
</evidence>
<dbReference type="PANTHER" id="PTHR11085:SF10">
    <property type="entry name" value="NAD-DEPENDENT PROTEIN DEACYLASE SIRTUIN-5, MITOCHONDRIAL-RELATED"/>
    <property type="match status" value="1"/>
</dbReference>
<feature type="binding site" evidence="4">
    <location>
        <position position="123"/>
    </location>
    <ligand>
        <name>Zn(2+)</name>
        <dbReference type="ChEBI" id="CHEBI:29105"/>
    </ligand>
</feature>
<accession>A0ABS1B7N7</accession>
<proteinExistence type="predicted"/>
<dbReference type="Pfam" id="PF02146">
    <property type="entry name" value="SIR2"/>
    <property type="match status" value="1"/>
</dbReference>
<feature type="binding site" evidence="4">
    <location>
        <position position="149"/>
    </location>
    <ligand>
        <name>Zn(2+)</name>
        <dbReference type="ChEBI" id="CHEBI:29105"/>
    </ligand>
</feature>
<reference evidence="6 7" key="1">
    <citation type="submission" date="2020-12" db="EMBL/GenBank/DDBJ databases">
        <title>Brachybacterium sp. MASK1Z-5, whole genome shotgun sequence.</title>
        <authorList>
            <person name="Tuo L."/>
        </authorList>
    </citation>
    <scope>NUCLEOTIDE SEQUENCE [LARGE SCALE GENOMIC DNA]</scope>
    <source>
        <strain evidence="6 7">MASK1Z-5</strain>
    </source>
</reference>
<dbReference type="CDD" id="cd01407">
    <property type="entry name" value="SIR2-fam"/>
    <property type="match status" value="1"/>
</dbReference>
<dbReference type="InterPro" id="IPR029035">
    <property type="entry name" value="DHS-like_NAD/FAD-binding_dom"/>
</dbReference>
<evidence type="ECO:0000256" key="3">
    <source>
        <dbReference type="ARBA" id="ARBA00023027"/>
    </source>
</evidence>
<name>A0ABS1B7N7_9MICO</name>
<feature type="active site" description="Proton acceptor" evidence="4">
    <location>
        <position position="110"/>
    </location>
</feature>
<evidence type="ECO:0000313" key="7">
    <source>
        <dbReference type="Proteomes" id="UP000612352"/>
    </source>
</evidence>
<keyword evidence="4" id="KW-0479">Metal-binding</keyword>
<feature type="binding site" evidence="4">
    <location>
        <position position="146"/>
    </location>
    <ligand>
        <name>Zn(2+)</name>
        <dbReference type="ChEBI" id="CHEBI:29105"/>
    </ligand>
</feature>
<dbReference type="SUPFAM" id="SSF52467">
    <property type="entry name" value="DHS-like NAD/FAD-binding domain"/>
    <property type="match status" value="1"/>
</dbReference>
<evidence type="ECO:0000313" key="6">
    <source>
        <dbReference type="EMBL" id="MBK0330654.1"/>
    </source>
</evidence>
<comment type="caution">
    <text evidence="6">The sequence shown here is derived from an EMBL/GenBank/DDBJ whole genome shotgun (WGS) entry which is preliminary data.</text>
</comment>